<reference evidence="2" key="1">
    <citation type="journal article" date="2023" name="G3 (Bethesda)">
        <title>Whole genome assembly and annotation of the endangered Caribbean coral Acropora cervicornis.</title>
        <authorList>
            <person name="Selwyn J.D."/>
            <person name="Vollmer S.V."/>
        </authorList>
    </citation>
    <scope>NUCLEOTIDE SEQUENCE</scope>
    <source>
        <strain evidence="2">K2</strain>
    </source>
</reference>
<name>A0AAD9QEM9_ACRCE</name>
<evidence type="ECO:0000313" key="2">
    <source>
        <dbReference type="EMBL" id="KAK2559779.1"/>
    </source>
</evidence>
<organism evidence="2 3">
    <name type="scientific">Acropora cervicornis</name>
    <name type="common">Staghorn coral</name>
    <dbReference type="NCBI Taxonomy" id="6130"/>
    <lineage>
        <taxon>Eukaryota</taxon>
        <taxon>Metazoa</taxon>
        <taxon>Cnidaria</taxon>
        <taxon>Anthozoa</taxon>
        <taxon>Hexacorallia</taxon>
        <taxon>Scleractinia</taxon>
        <taxon>Astrocoeniina</taxon>
        <taxon>Acroporidae</taxon>
        <taxon>Acropora</taxon>
    </lineage>
</organism>
<proteinExistence type="predicted"/>
<dbReference type="EMBL" id="JARQWQ010000039">
    <property type="protein sequence ID" value="KAK2559779.1"/>
    <property type="molecule type" value="Genomic_DNA"/>
</dbReference>
<protein>
    <submittedName>
        <fullName evidence="2">Uncharacterized protein</fullName>
    </submittedName>
</protein>
<keyword evidence="3" id="KW-1185">Reference proteome</keyword>
<sequence length="90" mass="9842">MSDSLDSSGYGSVYSKFGSTSSAPSVTLPSQVNNSDVPEEKNRSRSVSSISGYFLLFGYEKQQAISAKTEVHELETCLWLIMSHTGHFTL</sequence>
<reference evidence="2" key="2">
    <citation type="journal article" date="2023" name="Science">
        <title>Genomic signatures of disease resistance in endangered staghorn corals.</title>
        <authorList>
            <person name="Vollmer S.V."/>
            <person name="Selwyn J.D."/>
            <person name="Despard B.A."/>
            <person name="Roesel C.L."/>
        </authorList>
    </citation>
    <scope>NUCLEOTIDE SEQUENCE</scope>
    <source>
        <strain evidence="2">K2</strain>
    </source>
</reference>
<feature type="region of interest" description="Disordered" evidence="1">
    <location>
        <begin position="16"/>
        <end position="47"/>
    </location>
</feature>
<feature type="compositionally biased region" description="Polar residues" evidence="1">
    <location>
        <begin position="17"/>
        <end position="36"/>
    </location>
</feature>
<comment type="caution">
    <text evidence="2">The sequence shown here is derived from an EMBL/GenBank/DDBJ whole genome shotgun (WGS) entry which is preliminary data.</text>
</comment>
<dbReference type="Proteomes" id="UP001249851">
    <property type="component" value="Unassembled WGS sequence"/>
</dbReference>
<evidence type="ECO:0000313" key="3">
    <source>
        <dbReference type="Proteomes" id="UP001249851"/>
    </source>
</evidence>
<accession>A0AAD9QEM9</accession>
<evidence type="ECO:0000256" key="1">
    <source>
        <dbReference type="SAM" id="MobiDB-lite"/>
    </source>
</evidence>
<gene>
    <name evidence="2" type="ORF">P5673_017875</name>
</gene>
<dbReference type="AlphaFoldDB" id="A0AAD9QEM9"/>